<dbReference type="EMBL" id="UYWX01000077">
    <property type="protein sequence ID" value="VDM16829.1"/>
    <property type="molecule type" value="Genomic_DNA"/>
</dbReference>
<sequence length="127" mass="14411">MPNSDSLNTEFLDSLNPDDYIFGLIHFPPGFDVKNLLTAETESMLLKFFRKLNKHPLTPLRKRFPTSPSSHALELCFEGSSSHTRLPFLGRSSDGGYCLRQLDVQRLQICLSDDVYGQIKYVSEVLS</sequence>
<organism evidence="3">
    <name type="scientific">Hydatigena taeniaeformis</name>
    <name type="common">Feline tapeworm</name>
    <name type="synonym">Taenia taeniaeformis</name>
    <dbReference type="NCBI Taxonomy" id="6205"/>
    <lineage>
        <taxon>Eukaryota</taxon>
        <taxon>Metazoa</taxon>
        <taxon>Spiralia</taxon>
        <taxon>Lophotrochozoa</taxon>
        <taxon>Platyhelminthes</taxon>
        <taxon>Cestoda</taxon>
        <taxon>Eucestoda</taxon>
        <taxon>Cyclophyllidea</taxon>
        <taxon>Taeniidae</taxon>
        <taxon>Hydatigera</taxon>
    </lineage>
</organism>
<dbReference type="Proteomes" id="UP000274429">
    <property type="component" value="Unassembled WGS sequence"/>
</dbReference>
<gene>
    <name evidence="1" type="ORF">TTAC_LOCUS683</name>
</gene>
<evidence type="ECO:0000313" key="2">
    <source>
        <dbReference type="Proteomes" id="UP000274429"/>
    </source>
</evidence>
<evidence type="ECO:0000313" key="1">
    <source>
        <dbReference type="EMBL" id="VDM16829.1"/>
    </source>
</evidence>
<name>A0A0R3WJ54_HYDTA</name>
<dbReference type="OrthoDB" id="6222220at2759"/>
<evidence type="ECO:0000313" key="3">
    <source>
        <dbReference type="WBParaSite" id="TTAC_0000068201-mRNA-1"/>
    </source>
</evidence>
<accession>A0A0R3WJ54</accession>
<proteinExistence type="predicted"/>
<dbReference type="AlphaFoldDB" id="A0A0R3WJ54"/>
<protein>
    <submittedName>
        <fullName evidence="1 3">Uncharacterized protein</fullName>
    </submittedName>
</protein>
<reference evidence="1 2" key="2">
    <citation type="submission" date="2018-11" db="EMBL/GenBank/DDBJ databases">
        <authorList>
            <consortium name="Pathogen Informatics"/>
        </authorList>
    </citation>
    <scope>NUCLEOTIDE SEQUENCE [LARGE SCALE GENOMIC DNA]</scope>
</reference>
<reference evidence="3" key="1">
    <citation type="submission" date="2017-02" db="UniProtKB">
        <authorList>
            <consortium name="WormBaseParasite"/>
        </authorList>
    </citation>
    <scope>IDENTIFICATION</scope>
</reference>
<keyword evidence="2" id="KW-1185">Reference proteome</keyword>
<dbReference type="WBParaSite" id="TTAC_0000068201-mRNA-1">
    <property type="protein sequence ID" value="TTAC_0000068201-mRNA-1"/>
    <property type="gene ID" value="TTAC_0000068201"/>
</dbReference>